<evidence type="ECO:0000313" key="2">
    <source>
        <dbReference type="EMBL" id="AKH47070.1"/>
    </source>
</evidence>
<reference evidence="2" key="2">
    <citation type="submission" date="2015-03" db="EMBL/GenBank/DDBJ databases">
        <authorList>
            <person name="Chow C.-E.T."/>
            <person name="Winget D.M."/>
            <person name="White R.A.III."/>
            <person name="Hallam S.J."/>
            <person name="Suttle C.A."/>
        </authorList>
    </citation>
    <scope>NUCLEOTIDE SEQUENCE</scope>
    <source>
        <strain evidence="2">Anoxic2_5</strain>
    </source>
</reference>
<proteinExistence type="predicted"/>
<sequence length="73" mass="7854">MAAGRLPRGDQPRPMRGRCRLGRTTAWLCRACRCPGTSSSGRCCLGSGQQPERGEPIPRPVCTSPRRSLGCAL</sequence>
<feature type="region of interest" description="Disordered" evidence="1">
    <location>
        <begin position="36"/>
        <end position="61"/>
    </location>
</feature>
<reference evidence="2" key="1">
    <citation type="journal article" date="2015" name="Front. Microbiol.">
        <title>Combining genomic sequencing methods to explore viral diversity and reveal potential virus-host interactions.</title>
        <authorList>
            <person name="Chow C.E."/>
            <person name="Winget D.M."/>
            <person name="White R.A.III."/>
            <person name="Hallam S.J."/>
            <person name="Suttle C.A."/>
        </authorList>
    </citation>
    <scope>NUCLEOTIDE SEQUENCE</scope>
    <source>
        <strain evidence="2">Anoxic2_5</strain>
    </source>
</reference>
<protein>
    <submittedName>
        <fullName evidence="2">Uncharacterized protein</fullName>
    </submittedName>
</protein>
<dbReference type="EMBL" id="KR029589">
    <property type="protein sequence ID" value="AKH47070.1"/>
    <property type="molecule type" value="Genomic_DNA"/>
</dbReference>
<name>A0A0F7L563_9VIRU</name>
<organism evidence="2">
    <name type="scientific">uncultured marine virus</name>
    <dbReference type="NCBI Taxonomy" id="186617"/>
    <lineage>
        <taxon>Viruses</taxon>
        <taxon>environmental samples</taxon>
    </lineage>
</organism>
<accession>A0A0F7L563</accession>
<evidence type="ECO:0000256" key="1">
    <source>
        <dbReference type="SAM" id="MobiDB-lite"/>
    </source>
</evidence>